<evidence type="ECO:0000256" key="1">
    <source>
        <dbReference type="ARBA" id="ARBA00023125"/>
    </source>
</evidence>
<sequence>MAEPATDPTAETDGRRRRGRQRRQALVEATRRLIGREGLSAVSQRAVAAEAGLPPSSVYYYFATIDDLVRAVLVDCNDRFLAALDALPTGPDAVRAIAEATVGLVRGSREDVLAELELWMQGARHPALRGEIDRWNAAVRRAATALTDDPVAIDAVVAAINGWYWLATTTDDHPAEHLEAVLRHIVAGGPAPA</sequence>
<organism evidence="5 6">
    <name type="scientific">Pseudonocardia thermophila</name>
    <dbReference type="NCBI Taxonomy" id="1848"/>
    <lineage>
        <taxon>Bacteria</taxon>
        <taxon>Bacillati</taxon>
        <taxon>Actinomycetota</taxon>
        <taxon>Actinomycetes</taxon>
        <taxon>Pseudonocardiales</taxon>
        <taxon>Pseudonocardiaceae</taxon>
        <taxon>Pseudonocardia</taxon>
    </lineage>
</organism>
<evidence type="ECO:0000256" key="2">
    <source>
        <dbReference type="PROSITE-ProRule" id="PRU00335"/>
    </source>
</evidence>
<proteinExistence type="predicted"/>
<dbReference type="EMBL" id="FRAP01000005">
    <property type="protein sequence ID" value="SHK36793.1"/>
    <property type="molecule type" value="Genomic_DNA"/>
</dbReference>
<dbReference type="GO" id="GO:0000976">
    <property type="term" value="F:transcription cis-regulatory region binding"/>
    <property type="evidence" value="ECO:0007669"/>
    <property type="project" value="TreeGrafter"/>
</dbReference>
<keyword evidence="1 2" id="KW-0238">DNA-binding</keyword>
<dbReference type="PANTHER" id="PTHR30055:SF231">
    <property type="entry name" value="TRANSCRIPTIONAL REGULATORY PROTEIN (PROBABLY DEOR-FAMILY)-RELATED"/>
    <property type="match status" value="1"/>
</dbReference>
<protein>
    <submittedName>
        <fullName evidence="5">Transcriptional regulator, TetR family</fullName>
    </submittedName>
</protein>
<evidence type="ECO:0000259" key="4">
    <source>
        <dbReference type="PROSITE" id="PS50977"/>
    </source>
</evidence>
<dbReference type="OrthoDB" id="6929199at2"/>
<dbReference type="Proteomes" id="UP000184363">
    <property type="component" value="Unassembled WGS sequence"/>
</dbReference>
<accession>A0A1M6RWF9</accession>
<evidence type="ECO:0000313" key="6">
    <source>
        <dbReference type="Proteomes" id="UP000184363"/>
    </source>
</evidence>
<feature type="region of interest" description="Disordered" evidence="3">
    <location>
        <begin position="1"/>
        <end position="22"/>
    </location>
</feature>
<gene>
    <name evidence="5" type="ORF">SAMN05443637_105194</name>
</gene>
<feature type="domain" description="HTH tetR-type" evidence="4">
    <location>
        <begin position="20"/>
        <end position="80"/>
    </location>
</feature>
<dbReference type="InterPro" id="IPR009057">
    <property type="entry name" value="Homeodomain-like_sf"/>
</dbReference>
<dbReference type="SUPFAM" id="SSF46689">
    <property type="entry name" value="Homeodomain-like"/>
    <property type="match status" value="1"/>
</dbReference>
<dbReference type="PANTHER" id="PTHR30055">
    <property type="entry name" value="HTH-TYPE TRANSCRIPTIONAL REGULATOR RUTR"/>
    <property type="match status" value="1"/>
</dbReference>
<dbReference type="InterPro" id="IPR041583">
    <property type="entry name" value="TetR_C_31"/>
</dbReference>
<name>A0A1M6RWF9_PSETH</name>
<dbReference type="Pfam" id="PF17940">
    <property type="entry name" value="TetR_C_31"/>
    <property type="match status" value="1"/>
</dbReference>
<dbReference type="PRINTS" id="PR00455">
    <property type="entry name" value="HTHTETR"/>
</dbReference>
<keyword evidence="6" id="KW-1185">Reference proteome</keyword>
<dbReference type="AlphaFoldDB" id="A0A1M6RWF9"/>
<evidence type="ECO:0000256" key="3">
    <source>
        <dbReference type="SAM" id="MobiDB-lite"/>
    </source>
</evidence>
<feature type="DNA-binding region" description="H-T-H motif" evidence="2">
    <location>
        <begin position="43"/>
        <end position="62"/>
    </location>
</feature>
<dbReference type="InterPro" id="IPR050109">
    <property type="entry name" value="HTH-type_TetR-like_transc_reg"/>
</dbReference>
<dbReference type="RefSeq" id="WP_073456513.1">
    <property type="nucleotide sequence ID" value="NZ_CALGVN010000051.1"/>
</dbReference>
<evidence type="ECO:0000313" key="5">
    <source>
        <dbReference type="EMBL" id="SHK36793.1"/>
    </source>
</evidence>
<dbReference type="Pfam" id="PF00440">
    <property type="entry name" value="TetR_N"/>
    <property type="match status" value="1"/>
</dbReference>
<dbReference type="Gene3D" id="1.10.357.10">
    <property type="entry name" value="Tetracycline Repressor, domain 2"/>
    <property type="match status" value="1"/>
</dbReference>
<dbReference type="STRING" id="1848.SAMN05443637_105194"/>
<reference evidence="5 6" key="1">
    <citation type="submission" date="2016-11" db="EMBL/GenBank/DDBJ databases">
        <authorList>
            <person name="Jaros S."/>
            <person name="Januszkiewicz K."/>
            <person name="Wedrychowicz H."/>
        </authorList>
    </citation>
    <scope>NUCLEOTIDE SEQUENCE [LARGE SCALE GENOMIC DNA]</scope>
    <source>
        <strain evidence="5 6">DSM 43832</strain>
    </source>
</reference>
<dbReference type="PROSITE" id="PS50977">
    <property type="entry name" value="HTH_TETR_2"/>
    <property type="match status" value="1"/>
</dbReference>
<dbReference type="GO" id="GO:0003700">
    <property type="term" value="F:DNA-binding transcription factor activity"/>
    <property type="evidence" value="ECO:0007669"/>
    <property type="project" value="TreeGrafter"/>
</dbReference>
<dbReference type="InterPro" id="IPR001647">
    <property type="entry name" value="HTH_TetR"/>
</dbReference>